<evidence type="ECO:0000313" key="2">
    <source>
        <dbReference type="Proteomes" id="UP000619079"/>
    </source>
</evidence>
<dbReference type="RefSeq" id="WP_199025338.1">
    <property type="nucleotide sequence ID" value="NZ_JAELVR010000008.1"/>
</dbReference>
<evidence type="ECO:0000313" key="1">
    <source>
        <dbReference type="EMBL" id="MBJ6372462.1"/>
    </source>
</evidence>
<dbReference type="SUPFAM" id="SSF158837">
    <property type="entry name" value="AGR C 984p-like"/>
    <property type="match status" value="1"/>
</dbReference>
<name>A0A8J7IVZ0_9RHOB</name>
<gene>
    <name evidence="1" type="ORF">JF290_13080</name>
</gene>
<dbReference type="AlphaFoldDB" id="A0A8J7IVZ0"/>
<dbReference type="Pfam" id="PF06748">
    <property type="entry name" value="DUF1217"/>
    <property type="match status" value="1"/>
</dbReference>
<dbReference type="Proteomes" id="UP000619079">
    <property type="component" value="Unassembled WGS sequence"/>
</dbReference>
<dbReference type="EMBL" id="JAELVR010000008">
    <property type="protein sequence ID" value="MBJ6372462.1"/>
    <property type="molecule type" value="Genomic_DNA"/>
</dbReference>
<comment type="caution">
    <text evidence="1">The sequence shown here is derived from an EMBL/GenBank/DDBJ whole genome shotgun (WGS) entry which is preliminary data.</text>
</comment>
<dbReference type="InterPro" id="IPR023157">
    <property type="entry name" value="AGR-C-984p-like_sf"/>
</dbReference>
<sequence>MTFQPVIPAVGLSGWRFLQRTYDDQLSAFSKSPKLERDSDYFKEKIATIQSAEDLVRDRRLLGVALGAFGLQADIDNRYFIQKILQDGTESDDALANRLTDKRYKEMSEAFGFGPGATSKTTNALAMAEIAARNKVQEFEISVGNQDDSMRIALYAQRELAELAGSDKSEDAKWFTLMGLPPLRTMFETALGLPKSFGQIDIDQQLDVFRDKIRGVIGEDTVTQFNDAEALERITTLYLARSQIENLNASTSAGANALTLLRAAGK</sequence>
<protein>
    <submittedName>
        <fullName evidence="1">DUF1217 domain-containing protein</fullName>
    </submittedName>
</protein>
<accession>A0A8J7IVZ0</accession>
<organism evidence="1 2">
    <name type="scientific">Sedimentitalea arenosa</name>
    <dbReference type="NCBI Taxonomy" id="2798803"/>
    <lineage>
        <taxon>Bacteria</taxon>
        <taxon>Pseudomonadati</taxon>
        <taxon>Pseudomonadota</taxon>
        <taxon>Alphaproteobacteria</taxon>
        <taxon>Rhodobacterales</taxon>
        <taxon>Paracoccaceae</taxon>
        <taxon>Sedimentitalea</taxon>
    </lineage>
</organism>
<proteinExistence type="predicted"/>
<dbReference type="Gene3D" id="1.10.3700.10">
    <property type="entry name" value="AGR C 984p-like"/>
    <property type="match status" value="1"/>
</dbReference>
<reference evidence="1" key="1">
    <citation type="submission" date="2020-12" db="EMBL/GenBank/DDBJ databases">
        <title>Sedimentitalea sp. nov., isolated from sand in Incheon.</title>
        <authorList>
            <person name="Kim W."/>
        </authorList>
    </citation>
    <scope>NUCLEOTIDE SEQUENCE</scope>
    <source>
        <strain evidence="1">CAU 1593</strain>
    </source>
</reference>
<keyword evidence="2" id="KW-1185">Reference proteome</keyword>
<dbReference type="InterPro" id="IPR010626">
    <property type="entry name" value="DUF1217"/>
</dbReference>